<evidence type="ECO:0000256" key="12">
    <source>
        <dbReference type="SAM" id="MobiDB-lite"/>
    </source>
</evidence>
<dbReference type="PANTHER" id="PTHR10071:SF337">
    <property type="entry name" value="GATA-BINDING FACTOR A"/>
    <property type="match status" value="1"/>
</dbReference>
<dbReference type="PROSITE" id="PS50114">
    <property type="entry name" value="GATA_ZN_FINGER_2"/>
    <property type="match status" value="2"/>
</dbReference>
<evidence type="ECO:0000256" key="8">
    <source>
        <dbReference type="ARBA" id="ARBA00023159"/>
    </source>
</evidence>
<feature type="domain" description="GATA-type" evidence="13">
    <location>
        <begin position="116"/>
        <end position="171"/>
    </location>
</feature>
<dbReference type="CDD" id="cd00202">
    <property type="entry name" value="ZnF_GATA"/>
    <property type="match status" value="2"/>
</dbReference>
<evidence type="ECO:0000256" key="1">
    <source>
        <dbReference type="ARBA" id="ARBA00004123"/>
    </source>
</evidence>
<keyword evidence="10" id="KW-0539">Nucleus</keyword>
<keyword evidence="15" id="KW-1185">Reference proteome</keyword>
<keyword evidence="2" id="KW-0479">Metal-binding</keyword>
<name>A0A443R245_9ACAR</name>
<dbReference type="InterPro" id="IPR039355">
    <property type="entry name" value="Transcription_factor_GATA"/>
</dbReference>
<evidence type="ECO:0000256" key="9">
    <source>
        <dbReference type="ARBA" id="ARBA00023163"/>
    </source>
</evidence>
<keyword evidence="9" id="KW-0804">Transcription</keyword>
<dbReference type="InterPro" id="IPR013088">
    <property type="entry name" value="Znf_NHR/GATA"/>
</dbReference>
<dbReference type="InterPro" id="IPR000679">
    <property type="entry name" value="Znf_GATA"/>
</dbReference>
<reference evidence="14 15" key="1">
    <citation type="journal article" date="2018" name="Gigascience">
        <title>Genomes of trombidid mites reveal novel predicted allergens and laterally-transferred genes associated with secondary metabolism.</title>
        <authorList>
            <person name="Dong X."/>
            <person name="Chaisiri K."/>
            <person name="Xia D."/>
            <person name="Armstrong S.D."/>
            <person name="Fang Y."/>
            <person name="Donnelly M.J."/>
            <person name="Kadowaki T."/>
            <person name="McGarry J.W."/>
            <person name="Darby A.C."/>
            <person name="Makepeace B.L."/>
        </authorList>
    </citation>
    <scope>NUCLEOTIDE SEQUENCE [LARGE SCALE GENOMIC DNA]</scope>
    <source>
        <strain evidence="14">UoL-WK</strain>
    </source>
</reference>
<keyword evidence="4 11" id="KW-0863">Zinc-finger</keyword>
<dbReference type="PANTHER" id="PTHR10071">
    <property type="entry name" value="TRANSCRIPTION FACTOR GATA FAMILY MEMBER"/>
    <property type="match status" value="1"/>
</dbReference>
<dbReference type="FunFam" id="3.30.50.10:FF:000001">
    <property type="entry name" value="GATA transcription factor (GATAd)"/>
    <property type="match status" value="1"/>
</dbReference>
<dbReference type="OrthoDB" id="6489427at2759"/>
<dbReference type="Pfam" id="PF00320">
    <property type="entry name" value="GATA"/>
    <property type="match status" value="2"/>
</dbReference>
<evidence type="ECO:0000256" key="3">
    <source>
        <dbReference type="ARBA" id="ARBA00022737"/>
    </source>
</evidence>
<keyword evidence="8" id="KW-0010">Activator</keyword>
<dbReference type="PRINTS" id="PR00619">
    <property type="entry name" value="GATAZNFINGER"/>
</dbReference>
<organism evidence="14 15">
    <name type="scientific">Dinothrombium tinctorium</name>
    <dbReference type="NCBI Taxonomy" id="1965070"/>
    <lineage>
        <taxon>Eukaryota</taxon>
        <taxon>Metazoa</taxon>
        <taxon>Ecdysozoa</taxon>
        <taxon>Arthropoda</taxon>
        <taxon>Chelicerata</taxon>
        <taxon>Arachnida</taxon>
        <taxon>Acari</taxon>
        <taxon>Acariformes</taxon>
        <taxon>Trombidiformes</taxon>
        <taxon>Prostigmata</taxon>
        <taxon>Anystina</taxon>
        <taxon>Parasitengona</taxon>
        <taxon>Trombidioidea</taxon>
        <taxon>Trombidiidae</taxon>
        <taxon>Dinothrombium</taxon>
    </lineage>
</organism>
<evidence type="ECO:0000313" key="15">
    <source>
        <dbReference type="Proteomes" id="UP000285301"/>
    </source>
</evidence>
<keyword evidence="7" id="KW-0238">DNA-binding</keyword>
<evidence type="ECO:0000256" key="6">
    <source>
        <dbReference type="ARBA" id="ARBA00023015"/>
    </source>
</evidence>
<feature type="region of interest" description="Disordered" evidence="12">
    <location>
        <begin position="219"/>
        <end position="247"/>
    </location>
</feature>
<feature type="compositionally biased region" description="Polar residues" evidence="12">
    <location>
        <begin position="360"/>
        <end position="380"/>
    </location>
</feature>
<protein>
    <recommendedName>
        <fullName evidence="13">GATA-type domain-containing protein</fullName>
    </recommendedName>
</protein>
<evidence type="ECO:0000256" key="4">
    <source>
        <dbReference type="ARBA" id="ARBA00022771"/>
    </source>
</evidence>
<dbReference type="STRING" id="1965070.A0A443R245"/>
<dbReference type="Gene3D" id="3.30.50.10">
    <property type="entry name" value="Erythroid Transcription Factor GATA-1, subunit A"/>
    <property type="match status" value="2"/>
</dbReference>
<gene>
    <name evidence="14" type="ORF">B4U79_10277</name>
</gene>
<dbReference type="AlphaFoldDB" id="A0A443R245"/>
<dbReference type="GO" id="GO:0008270">
    <property type="term" value="F:zinc ion binding"/>
    <property type="evidence" value="ECO:0007669"/>
    <property type="project" value="UniProtKB-KW"/>
</dbReference>
<dbReference type="SMART" id="SM00401">
    <property type="entry name" value="ZnF_GATA"/>
    <property type="match status" value="2"/>
</dbReference>
<dbReference type="GO" id="GO:0000981">
    <property type="term" value="F:DNA-binding transcription factor activity, RNA polymerase II-specific"/>
    <property type="evidence" value="ECO:0007669"/>
    <property type="project" value="TreeGrafter"/>
</dbReference>
<accession>A0A443R245</accession>
<dbReference type="Proteomes" id="UP000285301">
    <property type="component" value="Unassembled WGS sequence"/>
</dbReference>
<dbReference type="GO" id="GO:0045165">
    <property type="term" value="P:cell fate commitment"/>
    <property type="evidence" value="ECO:0007669"/>
    <property type="project" value="TreeGrafter"/>
</dbReference>
<dbReference type="GO" id="GO:0005634">
    <property type="term" value="C:nucleus"/>
    <property type="evidence" value="ECO:0007669"/>
    <property type="project" value="UniProtKB-SubCell"/>
</dbReference>
<dbReference type="GO" id="GO:0045944">
    <property type="term" value="P:positive regulation of transcription by RNA polymerase II"/>
    <property type="evidence" value="ECO:0007669"/>
    <property type="project" value="TreeGrafter"/>
</dbReference>
<evidence type="ECO:0000256" key="10">
    <source>
        <dbReference type="ARBA" id="ARBA00023242"/>
    </source>
</evidence>
<evidence type="ECO:0000256" key="11">
    <source>
        <dbReference type="PROSITE-ProRule" id="PRU00094"/>
    </source>
</evidence>
<dbReference type="PROSITE" id="PS00344">
    <property type="entry name" value="GATA_ZN_FINGER_1"/>
    <property type="match status" value="2"/>
</dbReference>
<evidence type="ECO:0000256" key="2">
    <source>
        <dbReference type="ARBA" id="ARBA00022723"/>
    </source>
</evidence>
<evidence type="ECO:0000313" key="14">
    <source>
        <dbReference type="EMBL" id="RWS09365.1"/>
    </source>
</evidence>
<keyword evidence="3" id="KW-0677">Repeat</keyword>
<dbReference type="EMBL" id="NCKU01002543">
    <property type="protein sequence ID" value="RWS09365.1"/>
    <property type="molecule type" value="Genomic_DNA"/>
</dbReference>
<dbReference type="SUPFAM" id="SSF57716">
    <property type="entry name" value="Glucocorticoid receptor-like (DNA-binding domain)"/>
    <property type="match status" value="2"/>
</dbReference>
<feature type="region of interest" description="Disordered" evidence="12">
    <location>
        <begin position="355"/>
        <end position="380"/>
    </location>
</feature>
<keyword evidence="6" id="KW-0805">Transcription regulation</keyword>
<proteinExistence type="predicted"/>
<evidence type="ECO:0000259" key="13">
    <source>
        <dbReference type="PROSITE" id="PS50114"/>
    </source>
</evidence>
<sequence length="380" mass="41462">MEVKPTPQQLGYLWQENDANHSMVLPETQSSQQAKNGGLQQYNEAKLEWHHQNASNQQQSSSVSSMQPCVVNHGDGVIQYSSIGGMYYSAMQGQEYRNNIANSGGNGNSEMQLFSPTEGRECVNCGAMSTPLWRRDGTGHYLCNACGLYHKMNGFNRPLVKNQRRLTCSTRRSGIRCSNCDTTTTSLWRRNAKGDTVCNACGLYFKLHGVSRPLTMKKDSIQTRKRKPKTAASNAGADINESGRNGQRVNGTFAHNEANIGSVSNNTFKNISQRPPYLPLALNSNHSLSQLPFDASAYYSVSAAGNGPASIGEQLHNTHITPPLAHHRNLVGHTPILYPSHLPFANGGNDNNSSNGLSLVTNSNHPALESSLSRASVRTT</sequence>
<dbReference type="GO" id="GO:0000122">
    <property type="term" value="P:negative regulation of transcription by RNA polymerase II"/>
    <property type="evidence" value="ECO:0007669"/>
    <property type="project" value="TreeGrafter"/>
</dbReference>
<dbReference type="GO" id="GO:0000978">
    <property type="term" value="F:RNA polymerase II cis-regulatory region sequence-specific DNA binding"/>
    <property type="evidence" value="ECO:0007669"/>
    <property type="project" value="TreeGrafter"/>
</dbReference>
<keyword evidence="5" id="KW-0862">Zinc</keyword>
<comment type="caution">
    <text evidence="14">The sequence shown here is derived from an EMBL/GenBank/DDBJ whole genome shotgun (WGS) entry which is preliminary data.</text>
</comment>
<evidence type="ECO:0000256" key="5">
    <source>
        <dbReference type="ARBA" id="ARBA00022833"/>
    </source>
</evidence>
<evidence type="ECO:0000256" key="7">
    <source>
        <dbReference type="ARBA" id="ARBA00023125"/>
    </source>
</evidence>
<feature type="domain" description="GATA-type" evidence="13">
    <location>
        <begin position="171"/>
        <end position="224"/>
    </location>
</feature>
<dbReference type="FunFam" id="3.30.50.10:FF:000032">
    <property type="entry name" value="Transcription factor GATA-3"/>
    <property type="match status" value="1"/>
</dbReference>
<comment type="subcellular location">
    <subcellularLocation>
        <location evidence="1">Nucleus</location>
    </subcellularLocation>
</comment>